<evidence type="ECO:0000313" key="15">
    <source>
        <dbReference type="Proteomes" id="UP001642484"/>
    </source>
</evidence>
<feature type="transmembrane region" description="Helical" evidence="12">
    <location>
        <begin position="344"/>
        <end position="371"/>
    </location>
</feature>
<keyword evidence="7 9" id="KW-0456">Lyase</keyword>
<dbReference type="Gene3D" id="3.30.1330.50">
    <property type="entry name" value="2-C-methyl-D-erythritol 2,4-cyclodiphosphate synthase"/>
    <property type="match status" value="1"/>
</dbReference>
<gene>
    <name evidence="14" type="ORF">CCMP2556_LOCUS52459</name>
</gene>
<comment type="pathway">
    <text evidence="3">Isoprenoid biosynthesis; isopentenyl diphosphate biosynthesis via DXP pathway; isopentenyl diphosphate from 1-deoxy-D-xylulose 5-phosphate: step 4/6.</text>
</comment>
<keyword evidence="8" id="KW-0040">ANK repeat</keyword>
<protein>
    <recommendedName>
        <fullName evidence="4 9">2-C-methyl-D-erythritol 2,4-cyclodiphosphate synthase</fullName>
        <ecNumber evidence="4 9">4.6.1.12</ecNumber>
    </recommendedName>
</protein>
<sequence length="1313" mass="143442">MALALPSVPSVKVAHAEGSLGSQKLTRALPAQQGNSCGRLGHFSLALTVAASLGRAGQRRAVRRHALRTGDVGDGGAEAFFPDGSTQNSAQSDVEQPTEPPMRIGHGYDIHKMLPRDDPEAWGKITPQPAVIGGVTFEDFPLGVVAHSDGDVVYHSTTDAILGALGLPDIGQLFPDNDPRWRGANSEQFFDEAVRLMKLRGYRIGNIDVTIIAEKPRLAAKKVAMKDNIIRICDTIPARVNLKARTHEKLDSVGECRALECHASRPLLCSSLCSKAYDMARSSSRVLACVLLALACSTMLCFVGTTPTAAGSTPLKQSLRAPAVQMEARGGGEGALGDMSPDTYIIGITVLCVASLFANISGALVLALAIWGSGPLFLAICQVPTQTPHRKWRPFGCLRVGERGRLGGGGKGSVVPRWADYSGQAARMFDNMRAPAALLAGAIVPLGFFAAPQIQKNDVAWLARPPFQLRGVRPDRALRGSIHSFLSYISYIQIWGRAIRSVPSPVRVEKKQVSGWIRFLGTTKFAEGDWVGVELEEPRGKNDGSVKDQRYFTCEEAHGLFVRPANVDVKRKARKTAQAQQDMKNLKLALAEAVEENDEDAILRLLPKAQAQGVPKEELELAARRLEVLKCSEIMVEQPEQPEPEDVPLIDLLGGPKRIKDYQQASLRVGQRVSEMLRAGEAAAAQPAIFQGMGIENMLKLATGFKKSFDELCTKLKHKLHQHVSQTPGYGVEFCSAAIKSVASAASKVNTEYHGDCRQLKDVVRGTLVITCEHISDQTIGVAYDLLEVLVSSADELRDFKAHFTRFSDRYQRPVGPSKYRDWLFLLKINDFICELQVNFKKAVEVKQDVQHDVYEKERLGTRKLLEATMMNDENMVRILLSTDIDTKHLVGARDCHGFTPLHYAARHGSRRMIELLLTAFADVAAMDCEGNPPLYHAVMMEHADASSLLLEQMMKLQKNWKVPGLQNSLQAIWGAVFHSTVEEMRQLAGNVALLAQKSYSSAISHLHGIVHSGDTLAMRAAIKTMPYSWQAVGWLHPLFDKQTAINCGLADRAILSGCVDMAQMVKDHGAEKGFPVSSQMQSSDLPLVGHDEIEELHRLVARGDIGQFRAAHMLQHRDPQELANLLMTACQFRQLEMAYTIWRTNEEIGQVLDGNNRKALAELGGDAAALGHVDFVRLVIEAHVPLNHISELTGRSMVERAALTGQLEIISALADANASVGCDALSFALFYGEAKAAELLIEKGADPHQEFGPTGLHGPLTQAIGSNRPEMLQLLAERGVDVASEESLQMAAALQAQESLAFLQQKLAERNS</sequence>
<keyword evidence="10" id="KW-0175">Coiled coil</keyword>
<dbReference type="PROSITE" id="PS00845">
    <property type="entry name" value="CAP_GLY_1"/>
    <property type="match status" value="1"/>
</dbReference>
<feature type="coiled-coil region" evidence="10">
    <location>
        <begin position="569"/>
        <end position="596"/>
    </location>
</feature>
<dbReference type="PROSITE" id="PS50088">
    <property type="entry name" value="ANK_REPEAT"/>
    <property type="match status" value="1"/>
</dbReference>
<dbReference type="Pfam" id="PF12796">
    <property type="entry name" value="Ank_2"/>
    <property type="match status" value="1"/>
</dbReference>
<dbReference type="EC" id="4.6.1.12" evidence="4 9"/>
<feature type="repeat" description="ANK" evidence="8">
    <location>
        <begin position="897"/>
        <end position="929"/>
    </location>
</feature>
<dbReference type="PANTHER" id="PTHR43181">
    <property type="entry name" value="2-C-METHYL-D-ERYTHRITOL 2,4-CYCLODIPHOSPHATE SYNTHASE, CHLOROPLASTIC"/>
    <property type="match status" value="1"/>
</dbReference>
<comment type="similarity">
    <text evidence="9">Belongs to the IspF family.</text>
</comment>
<organism evidence="14 15">
    <name type="scientific">Durusdinium trenchii</name>
    <dbReference type="NCBI Taxonomy" id="1381693"/>
    <lineage>
        <taxon>Eukaryota</taxon>
        <taxon>Sar</taxon>
        <taxon>Alveolata</taxon>
        <taxon>Dinophyceae</taxon>
        <taxon>Suessiales</taxon>
        <taxon>Symbiodiniaceae</taxon>
        <taxon>Durusdinium</taxon>
    </lineage>
</organism>
<evidence type="ECO:0000256" key="9">
    <source>
        <dbReference type="RuleBase" id="RU004395"/>
    </source>
</evidence>
<dbReference type="InterPro" id="IPR020555">
    <property type="entry name" value="MECDP_synthase_CS"/>
</dbReference>
<feature type="compositionally biased region" description="Polar residues" evidence="11">
    <location>
        <begin position="84"/>
        <end position="95"/>
    </location>
</feature>
<evidence type="ECO:0000313" key="14">
    <source>
        <dbReference type="EMBL" id="CAK9113330.1"/>
    </source>
</evidence>
<dbReference type="PRINTS" id="PR01415">
    <property type="entry name" value="ANKYRIN"/>
</dbReference>
<dbReference type="InterPro" id="IPR002110">
    <property type="entry name" value="Ankyrin_rpt"/>
</dbReference>
<dbReference type="PROSITE" id="PS50297">
    <property type="entry name" value="ANK_REP_REGION"/>
    <property type="match status" value="1"/>
</dbReference>
<dbReference type="SMART" id="SM01052">
    <property type="entry name" value="CAP_GLY"/>
    <property type="match status" value="1"/>
</dbReference>
<dbReference type="CDD" id="cd00554">
    <property type="entry name" value="MECDP_synthase"/>
    <property type="match status" value="1"/>
</dbReference>
<keyword evidence="6 9" id="KW-0414">Isoprene biosynthesis</keyword>
<comment type="caution">
    <text evidence="14">The sequence shown here is derived from an EMBL/GenBank/DDBJ whole genome shotgun (WGS) entry which is preliminary data.</text>
</comment>
<reference evidence="14 15" key="1">
    <citation type="submission" date="2024-02" db="EMBL/GenBank/DDBJ databases">
        <authorList>
            <person name="Chen Y."/>
            <person name="Shah S."/>
            <person name="Dougan E. K."/>
            <person name="Thang M."/>
            <person name="Chan C."/>
        </authorList>
    </citation>
    <scope>NUCLEOTIDE SEQUENCE [LARGE SCALE GENOMIC DNA]</scope>
</reference>
<dbReference type="SUPFAM" id="SSF74924">
    <property type="entry name" value="Cap-Gly domain"/>
    <property type="match status" value="1"/>
</dbReference>
<feature type="domain" description="CAP-Gly" evidence="13">
    <location>
        <begin position="521"/>
        <end position="563"/>
    </location>
</feature>
<keyword evidence="12" id="KW-1133">Transmembrane helix</keyword>
<feature type="region of interest" description="Disordered" evidence="11">
    <location>
        <begin position="68"/>
        <end position="104"/>
    </location>
</feature>
<dbReference type="PROSITE" id="PS50245">
    <property type="entry name" value="CAP_GLY_2"/>
    <property type="match status" value="1"/>
</dbReference>
<evidence type="ECO:0000256" key="1">
    <source>
        <dbReference type="ARBA" id="ARBA00000200"/>
    </source>
</evidence>
<comment type="catalytic activity">
    <reaction evidence="1 9">
        <text>4-CDP-2-C-methyl-D-erythritol 2-phosphate = 2-C-methyl-D-erythritol 2,4-cyclic diphosphate + CMP</text>
        <dbReference type="Rhea" id="RHEA:23864"/>
        <dbReference type="ChEBI" id="CHEBI:57919"/>
        <dbReference type="ChEBI" id="CHEBI:58483"/>
        <dbReference type="ChEBI" id="CHEBI:60377"/>
        <dbReference type="EC" id="4.6.1.12"/>
    </reaction>
</comment>
<dbReference type="Gene3D" id="2.30.30.190">
    <property type="entry name" value="CAP Gly-rich-like domain"/>
    <property type="match status" value="1"/>
</dbReference>
<evidence type="ECO:0000256" key="8">
    <source>
        <dbReference type="PROSITE-ProRule" id="PRU00023"/>
    </source>
</evidence>
<dbReference type="PROSITE" id="PS01350">
    <property type="entry name" value="ISPF"/>
    <property type="match status" value="1"/>
</dbReference>
<accession>A0ABP0SM18</accession>
<name>A0ABP0SM18_9DINO</name>
<dbReference type="Gene3D" id="1.25.40.20">
    <property type="entry name" value="Ankyrin repeat-containing domain"/>
    <property type="match status" value="2"/>
</dbReference>
<keyword evidence="12" id="KW-0472">Membrane</keyword>
<dbReference type="HAMAP" id="MF_00107">
    <property type="entry name" value="IspF"/>
    <property type="match status" value="1"/>
</dbReference>
<evidence type="ECO:0000256" key="4">
    <source>
        <dbReference type="ARBA" id="ARBA00012579"/>
    </source>
</evidence>
<evidence type="ECO:0000256" key="11">
    <source>
        <dbReference type="SAM" id="MobiDB-lite"/>
    </source>
</evidence>
<dbReference type="SMART" id="SM00248">
    <property type="entry name" value="ANK"/>
    <property type="match status" value="4"/>
</dbReference>
<proteinExistence type="inferred from homology"/>
<keyword evidence="12" id="KW-0812">Transmembrane</keyword>
<feature type="transmembrane region" description="Helical" evidence="12">
    <location>
        <begin position="436"/>
        <end position="454"/>
    </location>
</feature>
<dbReference type="InterPro" id="IPR036770">
    <property type="entry name" value="Ankyrin_rpt-contain_sf"/>
</dbReference>
<dbReference type="InterPro" id="IPR036571">
    <property type="entry name" value="MECDP_synthase_sf"/>
</dbReference>
<feature type="transmembrane region" description="Helical" evidence="12">
    <location>
        <begin position="286"/>
        <end position="305"/>
    </location>
</feature>
<dbReference type="SUPFAM" id="SSF48403">
    <property type="entry name" value="Ankyrin repeat"/>
    <property type="match status" value="1"/>
</dbReference>
<dbReference type="InterPro" id="IPR003526">
    <property type="entry name" value="MECDP_synthase"/>
</dbReference>
<keyword evidence="15" id="KW-1185">Reference proteome</keyword>
<dbReference type="PANTHER" id="PTHR43181:SF1">
    <property type="entry name" value="2-C-METHYL-D-ERYTHRITOL 2,4-CYCLODIPHOSPHATE SYNTHASE, CHLOROPLASTIC"/>
    <property type="match status" value="1"/>
</dbReference>
<evidence type="ECO:0000256" key="2">
    <source>
        <dbReference type="ARBA" id="ARBA00001968"/>
    </source>
</evidence>
<evidence type="ECO:0000256" key="3">
    <source>
        <dbReference type="ARBA" id="ARBA00004709"/>
    </source>
</evidence>
<evidence type="ECO:0000256" key="6">
    <source>
        <dbReference type="ARBA" id="ARBA00023229"/>
    </source>
</evidence>
<dbReference type="Pfam" id="PF01302">
    <property type="entry name" value="CAP_GLY"/>
    <property type="match status" value="1"/>
</dbReference>
<comment type="cofactor">
    <cofactor evidence="2">
        <name>a divalent metal cation</name>
        <dbReference type="ChEBI" id="CHEBI:60240"/>
    </cofactor>
</comment>
<dbReference type="InterPro" id="IPR036859">
    <property type="entry name" value="CAP-Gly_dom_sf"/>
</dbReference>
<evidence type="ECO:0000256" key="7">
    <source>
        <dbReference type="ARBA" id="ARBA00023239"/>
    </source>
</evidence>
<dbReference type="InterPro" id="IPR000938">
    <property type="entry name" value="CAP-Gly_domain"/>
</dbReference>
<dbReference type="SUPFAM" id="SSF69765">
    <property type="entry name" value="IpsF-like"/>
    <property type="match status" value="1"/>
</dbReference>
<evidence type="ECO:0000259" key="13">
    <source>
        <dbReference type="PROSITE" id="PS50245"/>
    </source>
</evidence>
<evidence type="ECO:0000256" key="12">
    <source>
        <dbReference type="SAM" id="Phobius"/>
    </source>
</evidence>
<evidence type="ECO:0000256" key="5">
    <source>
        <dbReference type="ARBA" id="ARBA00022723"/>
    </source>
</evidence>
<keyword evidence="5" id="KW-0479">Metal-binding</keyword>
<dbReference type="Pfam" id="PF02542">
    <property type="entry name" value="YgbB"/>
    <property type="match status" value="1"/>
</dbReference>
<dbReference type="NCBIfam" id="TIGR00151">
    <property type="entry name" value="ispF"/>
    <property type="match status" value="1"/>
</dbReference>
<dbReference type="EMBL" id="CAXAMN010027839">
    <property type="protein sequence ID" value="CAK9113330.1"/>
    <property type="molecule type" value="Genomic_DNA"/>
</dbReference>
<evidence type="ECO:0000256" key="10">
    <source>
        <dbReference type="SAM" id="Coils"/>
    </source>
</evidence>
<dbReference type="Proteomes" id="UP001642484">
    <property type="component" value="Unassembled WGS sequence"/>
</dbReference>